<keyword evidence="3" id="KW-1185">Reference proteome</keyword>
<feature type="transmembrane region" description="Helical" evidence="1">
    <location>
        <begin position="84"/>
        <end position="102"/>
    </location>
</feature>
<dbReference type="RefSeq" id="WP_373282432.1">
    <property type="nucleotide sequence ID" value="NZ_BMGB01000001.1"/>
</dbReference>
<dbReference type="AlphaFoldDB" id="A0A916SNK9"/>
<proteinExistence type="predicted"/>
<dbReference type="Proteomes" id="UP000606922">
    <property type="component" value="Unassembled WGS sequence"/>
</dbReference>
<evidence type="ECO:0000313" key="2">
    <source>
        <dbReference type="EMBL" id="GGB09107.1"/>
    </source>
</evidence>
<comment type="caution">
    <text evidence="2">The sequence shown here is derived from an EMBL/GenBank/DDBJ whole genome shotgun (WGS) entry which is preliminary data.</text>
</comment>
<evidence type="ECO:0008006" key="4">
    <source>
        <dbReference type="Google" id="ProtNLM"/>
    </source>
</evidence>
<gene>
    <name evidence="2" type="ORF">GCM10010979_24580</name>
</gene>
<keyword evidence="1" id="KW-1133">Transmembrane helix</keyword>
<feature type="transmembrane region" description="Helical" evidence="1">
    <location>
        <begin position="15"/>
        <end position="38"/>
    </location>
</feature>
<protein>
    <recommendedName>
        <fullName evidence="4">DUF4383 domain-containing protein</fullName>
    </recommendedName>
</protein>
<keyword evidence="1" id="KW-0812">Transmembrane</keyword>
<dbReference type="EMBL" id="BMGB01000001">
    <property type="protein sequence ID" value="GGB09107.1"/>
    <property type="molecule type" value="Genomic_DNA"/>
</dbReference>
<evidence type="ECO:0000313" key="3">
    <source>
        <dbReference type="Proteomes" id="UP000606922"/>
    </source>
</evidence>
<feature type="transmembrane region" description="Helical" evidence="1">
    <location>
        <begin position="58"/>
        <end position="77"/>
    </location>
</feature>
<accession>A0A916SNK9</accession>
<reference evidence="2" key="1">
    <citation type="journal article" date="2014" name="Int. J. Syst. Evol. Microbiol.">
        <title>Complete genome sequence of Corynebacterium casei LMG S-19264T (=DSM 44701T), isolated from a smear-ripened cheese.</title>
        <authorList>
            <consortium name="US DOE Joint Genome Institute (JGI-PGF)"/>
            <person name="Walter F."/>
            <person name="Albersmeier A."/>
            <person name="Kalinowski J."/>
            <person name="Ruckert C."/>
        </authorList>
    </citation>
    <scope>NUCLEOTIDE SEQUENCE</scope>
    <source>
        <strain evidence="2">CGMCC 1.12813</strain>
    </source>
</reference>
<evidence type="ECO:0000256" key="1">
    <source>
        <dbReference type="SAM" id="Phobius"/>
    </source>
</evidence>
<feature type="transmembrane region" description="Helical" evidence="1">
    <location>
        <begin position="108"/>
        <end position="130"/>
    </location>
</feature>
<keyword evidence="1" id="KW-0472">Membrane</keyword>
<name>A0A916SNK9_9MICO</name>
<organism evidence="2 3">
    <name type="scientific">Conyzicola nivalis</name>
    <dbReference type="NCBI Taxonomy" id="1477021"/>
    <lineage>
        <taxon>Bacteria</taxon>
        <taxon>Bacillati</taxon>
        <taxon>Actinomycetota</taxon>
        <taxon>Actinomycetes</taxon>
        <taxon>Micrococcales</taxon>
        <taxon>Microbacteriaceae</taxon>
        <taxon>Conyzicola</taxon>
    </lineage>
</organism>
<dbReference type="Pfam" id="PF14325">
    <property type="entry name" value="DUF4383"/>
    <property type="match status" value="1"/>
</dbReference>
<sequence length="149" mass="14790">MPRQLRAITASPNRLVALLVGAVYVLLGLVGFAASWGADFFAPHGGLLLGVQVNGFHNLVHLAIGAALVACGLAAAGVARTGNAVIGTVVLLLALVGLFLVGSPANLLALNGAGNVLHSGTAVVLLAVGLGADKGDSQKKGSEPATRTR</sequence>
<reference evidence="2" key="2">
    <citation type="submission" date="2020-09" db="EMBL/GenBank/DDBJ databases">
        <authorList>
            <person name="Sun Q."/>
            <person name="Zhou Y."/>
        </authorList>
    </citation>
    <scope>NUCLEOTIDE SEQUENCE</scope>
    <source>
        <strain evidence="2">CGMCC 1.12813</strain>
    </source>
</reference>